<dbReference type="Pfam" id="PF00254">
    <property type="entry name" value="FKBP_C"/>
    <property type="match status" value="1"/>
</dbReference>
<organism evidence="3 4">
    <name type="scientific">Prorocentrum cordatum</name>
    <dbReference type="NCBI Taxonomy" id="2364126"/>
    <lineage>
        <taxon>Eukaryota</taxon>
        <taxon>Sar</taxon>
        <taxon>Alveolata</taxon>
        <taxon>Dinophyceae</taxon>
        <taxon>Prorocentrales</taxon>
        <taxon>Prorocentraceae</taxon>
        <taxon>Prorocentrum</taxon>
    </lineage>
</organism>
<dbReference type="Proteomes" id="UP001189429">
    <property type="component" value="Unassembled WGS sequence"/>
</dbReference>
<dbReference type="Gene3D" id="3.10.50.40">
    <property type="match status" value="1"/>
</dbReference>
<dbReference type="InterPro" id="IPR001179">
    <property type="entry name" value="PPIase_FKBP_dom"/>
</dbReference>
<evidence type="ECO:0000256" key="1">
    <source>
        <dbReference type="SAM" id="MobiDB-lite"/>
    </source>
</evidence>
<name>A0ABN9TVK9_9DINO</name>
<feature type="region of interest" description="Disordered" evidence="1">
    <location>
        <begin position="57"/>
        <end position="76"/>
    </location>
</feature>
<proteinExistence type="predicted"/>
<feature type="domain" description="PPIase FKBP-type" evidence="2">
    <location>
        <begin position="90"/>
        <end position="143"/>
    </location>
</feature>
<accession>A0ABN9TVK9</accession>
<dbReference type="PROSITE" id="PS51257">
    <property type="entry name" value="PROKAR_LIPOPROTEIN"/>
    <property type="match status" value="1"/>
</dbReference>
<gene>
    <name evidence="3" type="ORF">PCOR1329_LOCUS42483</name>
</gene>
<evidence type="ECO:0000313" key="4">
    <source>
        <dbReference type="Proteomes" id="UP001189429"/>
    </source>
</evidence>
<dbReference type="InterPro" id="IPR046357">
    <property type="entry name" value="PPIase_dom_sf"/>
</dbReference>
<dbReference type="SUPFAM" id="SSF54534">
    <property type="entry name" value="FKBP-like"/>
    <property type="match status" value="1"/>
</dbReference>
<dbReference type="EMBL" id="CAUYUJ010015104">
    <property type="protein sequence ID" value="CAK0849909.1"/>
    <property type="molecule type" value="Genomic_DNA"/>
</dbReference>
<reference evidence="3" key="1">
    <citation type="submission" date="2023-10" db="EMBL/GenBank/DDBJ databases">
        <authorList>
            <person name="Chen Y."/>
            <person name="Shah S."/>
            <person name="Dougan E. K."/>
            <person name="Thang M."/>
            <person name="Chan C."/>
        </authorList>
    </citation>
    <scope>NUCLEOTIDE SEQUENCE [LARGE SCALE GENOMIC DNA]</scope>
</reference>
<sequence>MATAARARILALHGYPGTIGCRAGVDPLAALRAGLERRTVSPQTSWPPWRRTRRRTARVLPGSPATSSRWRSRRNTTDCDRLPKARKHLAAAVRLTGWIEGLGVKFTEFNESQNMETVLGTDPHLVGLHQGMEGMCVGEKRTISQEVRGGACLVGQGCVARRWQASEHLQKDGHQR</sequence>
<keyword evidence="4" id="KW-1185">Reference proteome</keyword>
<evidence type="ECO:0000313" key="3">
    <source>
        <dbReference type="EMBL" id="CAK0849909.1"/>
    </source>
</evidence>
<protein>
    <recommendedName>
        <fullName evidence="2">PPIase FKBP-type domain-containing protein</fullName>
    </recommendedName>
</protein>
<comment type="caution">
    <text evidence="3">The sequence shown here is derived from an EMBL/GenBank/DDBJ whole genome shotgun (WGS) entry which is preliminary data.</text>
</comment>
<evidence type="ECO:0000259" key="2">
    <source>
        <dbReference type="Pfam" id="PF00254"/>
    </source>
</evidence>